<dbReference type="Proteomes" id="UP001335648">
    <property type="component" value="Unassembled WGS sequence"/>
</dbReference>
<sequence length="170" mass="17907">MHLQFTLAYTESHPGCLQKTVQGCYSLLVAAPVTSSVAMKKTPHLRGDLTRRPLKCLPPPEESQSVSRRSYPPGGKSSGIFGDPDPPARQQKHPPGGQSSNIFGAAESPSGQNRGHPNKPKDNLSVVPEPESSPVPEAKVSPPEVKEAAPPPRSSASEGRACSCLCPPAT</sequence>
<evidence type="ECO:0008006" key="4">
    <source>
        <dbReference type="Google" id="ProtNLM"/>
    </source>
</evidence>
<gene>
    <name evidence="2" type="ORF">CesoFtcFv8_018925</name>
</gene>
<evidence type="ECO:0000313" key="2">
    <source>
        <dbReference type="EMBL" id="KAK5885191.1"/>
    </source>
</evidence>
<comment type="caution">
    <text evidence="2">The sequence shown here is derived from an EMBL/GenBank/DDBJ whole genome shotgun (WGS) entry which is preliminary data.</text>
</comment>
<evidence type="ECO:0000256" key="1">
    <source>
        <dbReference type="SAM" id="MobiDB-lite"/>
    </source>
</evidence>
<evidence type="ECO:0000313" key="3">
    <source>
        <dbReference type="Proteomes" id="UP001335648"/>
    </source>
</evidence>
<reference evidence="2 3" key="1">
    <citation type="journal article" date="2023" name="Mol. Biol. Evol.">
        <title>Genomics of Secondarily Temperate Adaptation in the Only Non-Antarctic Icefish.</title>
        <authorList>
            <person name="Rivera-Colon A.G."/>
            <person name="Rayamajhi N."/>
            <person name="Minhas B.F."/>
            <person name="Madrigal G."/>
            <person name="Bilyk K.T."/>
            <person name="Yoon V."/>
            <person name="Hune M."/>
            <person name="Gregory S."/>
            <person name="Cheng C.H.C."/>
            <person name="Catchen J.M."/>
        </authorList>
    </citation>
    <scope>NUCLEOTIDE SEQUENCE [LARGE SCALE GENOMIC DNA]</scope>
    <source>
        <strain evidence="2">JC2023a</strain>
    </source>
</reference>
<keyword evidence="3" id="KW-1185">Reference proteome</keyword>
<feature type="compositionally biased region" description="Low complexity" evidence="1">
    <location>
        <begin position="125"/>
        <end position="143"/>
    </location>
</feature>
<name>A0AAN8BH96_9TELE</name>
<organism evidence="2 3">
    <name type="scientific">Champsocephalus esox</name>
    <name type="common">pike icefish</name>
    <dbReference type="NCBI Taxonomy" id="159716"/>
    <lineage>
        <taxon>Eukaryota</taxon>
        <taxon>Metazoa</taxon>
        <taxon>Chordata</taxon>
        <taxon>Craniata</taxon>
        <taxon>Vertebrata</taxon>
        <taxon>Euteleostomi</taxon>
        <taxon>Actinopterygii</taxon>
        <taxon>Neopterygii</taxon>
        <taxon>Teleostei</taxon>
        <taxon>Neoteleostei</taxon>
        <taxon>Acanthomorphata</taxon>
        <taxon>Eupercaria</taxon>
        <taxon>Perciformes</taxon>
        <taxon>Notothenioidei</taxon>
        <taxon>Channichthyidae</taxon>
        <taxon>Champsocephalus</taxon>
    </lineage>
</organism>
<dbReference type="EMBL" id="JAULUE010002060">
    <property type="protein sequence ID" value="KAK5885191.1"/>
    <property type="molecule type" value="Genomic_DNA"/>
</dbReference>
<accession>A0AAN8BH96</accession>
<feature type="region of interest" description="Disordered" evidence="1">
    <location>
        <begin position="42"/>
        <end position="170"/>
    </location>
</feature>
<protein>
    <recommendedName>
        <fullName evidence="4">Jupiter microtubule associated homolog 2</fullName>
    </recommendedName>
</protein>
<dbReference type="AlphaFoldDB" id="A0AAN8BH96"/>
<proteinExistence type="predicted"/>